<evidence type="ECO:0000313" key="3">
    <source>
        <dbReference type="Proteomes" id="UP000594342"/>
    </source>
</evidence>
<dbReference type="EMBL" id="UPSH01000001">
    <property type="protein sequence ID" value="VBB18657.1"/>
    <property type="molecule type" value="Genomic_DNA"/>
</dbReference>
<feature type="domain" description="HD/PDEase" evidence="1">
    <location>
        <begin position="34"/>
        <end position="141"/>
    </location>
</feature>
<dbReference type="GO" id="GO:0008893">
    <property type="term" value="F:guanosine-3',5'-bis(diphosphate) 3'-diphosphatase activity"/>
    <property type="evidence" value="ECO:0007669"/>
    <property type="project" value="TreeGrafter"/>
</dbReference>
<gene>
    <name evidence="2" type="ORF">YASMINEVIRUS_1178</name>
</gene>
<keyword evidence="3" id="KW-1185">Reference proteome</keyword>
<dbReference type="Proteomes" id="UP000594342">
    <property type="component" value="Unassembled WGS sequence"/>
</dbReference>
<dbReference type="Gene3D" id="1.10.3210.10">
    <property type="entry name" value="Hypothetical protein af1432"/>
    <property type="match status" value="1"/>
</dbReference>
<accession>A0A5K0U9K5</accession>
<keyword evidence="2" id="KW-0378">Hydrolase</keyword>
<evidence type="ECO:0000313" key="2">
    <source>
        <dbReference type="EMBL" id="VBB18657.1"/>
    </source>
</evidence>
<dbReference type="InterPro" id="IPR052194">
    <property type="entry name" value="MESH1"/>
</dbReference>
<reference evidence="2 3" key="1">
    <citation type="submission" date="2018-10" db="EMBL/GenBank/DDBJ databases">
        <authorList>
            <consortium name="IHU Genomes"/>
        </authorList>
    </citation>
    <scope>NUCLEOTIDE SEQUENCE [LARGE SCALE GENOMIC DNA]</scope>
    <source>
        <strain evidence="2 3">A1</strain>
    </source>
</reference>
<evidence type="ECO:0000259" key="1">
    <source>
        <dbReference type="SMART" id="SM00471"/>
    </source>
</evidence>
<dbReference type="Pfam" id="PF13328">
    <property type="entry name" value="HD_4"/>
    <property type="match status" value="1"/>
</dbReference>
<comment type="caution">
    <text evidence="2">The sequence shown here is derived from an EMBL/GenBank/DDBJ whole genome shotgun (WGS) entry which is preliminary data.</text>
</comment>
<protein>
    <submittedName>
        <fullName evidence="2">Putative guanosine-3' 5'-bis(Diphosphate) 3'-pyrophosphohydrolase MESH1</fullName>
    </submittedName>
</protein>
<organism evidence="2 3">
    <name type="scientific">Yasminevirus sp. GU-2018</name>
    <dbReference type="NCBI Taxonomy" id="2420051"/>
    <lineage>
        <taxon>Viruses</taxon>
        <taxon>Varidnaviria</taxon>
        <taxon>Bamfordvirae</taxon>
        <taxon>Nucleocytoviricota</taxon>
        <taxon>Megaviricetes</taxon>
        <taxon>Imitervirales</taxon>
        <taxon>Mimiviridae</taxon>
        <taxon>Klosneuvirinae</taxon>
        <taxon>Yasminevirus</taxon>
        <taxon>Yasminevirus saudimassiliense</taxon>
    </lineage>
</organism>
<dbReference type="InterPro" id="IPR003607">
    <property type="entry name" value="HD/PDEase_dom"/>
</dbReference>
<sequence length="206" mass="23417">MSEPTSNQSSSKTILKAVKYAAECHRDQRRKDQFKTPYINHPVEVAEFLANLGVTDVNTLVGCILHDVLEDTDGTEQQISDLFGDVVLRIVLDCSDDKSLDKIQRKRLQISHAEDIRPEAKLVKLADKYSNISGLLTHPPTSWSEEEIKGYVHWGMAVCRNLYGVNETVDNELRKLFSQHGVDVNMSQTELEKHLEAYYKVIDKSE</sequence>
<name>A0A5K0U9K5_9VIRU</name>
<dbReference type="PANTHER" id="PTHR46246">
    <property type="entry name" value="GUANOSINE-3',5'-BIS(DIPHOSPHATE) 3'-PYROPHOSPHOHYDROLASE MESH1"/>
    <property type="match status" value="1"/>
</dbReference>
<dbReference type="CDD" id="cd00077">
    <property type="entry name" value="HDc"/>
    <property type="match status" value="1"/>
</dbReference>
<dbReference type="SMART" id="SM00471">
    <property type="entry name" value="HDc"/>
    <property type="match status" value="1"/>
</dbReference>
<dbReference type="SUPFAM" id="SSF109604">
    <property type="entry name" value="HD-domain/PDEase-like"/>
    <property type="match status" value="1"/>
</dbReference>
<dbReference type="PANTHER" id="PTHR46246:SF1">
    <property type="entry name" value="GUANOSINE-3',5'-BIS(DIPHOSPHATE) 3'-PYROPHOSPHOHYDROLASE MESH1"/>
    <property type="match status" value="1"/>
</dbReference>
<proteinExistence type="predicted"/>